<accession>A0A6H0UF97</accession>
<feature type="site" description="Transition state stabilizer" evidence="6">
    <location>
        <position position="179"/>
    </location>
</feature>
<dbReference type="GO" id="GO:0006083">
    <property type="term" value="P:acetate metabolic process"/>
    <property type="evidence" value="ECO:0007669"/>
    <property type="project" value="TreeGrafter"/>
</dbReference>
<evidence type="ECO:0000313" key="9">
    <source>
        <dbReference type="Proteomes" id="UP000501945"/>
    </source>
</evidence>
<feature type="binding site" evidence="6">
    <location>
        <position position="90"/>
    </location>
    <ligand>
        <name>substrate</name>
    </ligand>
</feature>
<dbReference type="PROSITE" id="PS01075">
    <property type="entry name" value="ACETATE_KINASE_1"/>
    <property type="match status" value="1"/>
</dbReference>
<organism evidence="8 9">
    <name type="scientific">Pseudolactococcus raffinolactis</name>
    <dbReference type="NCBI Taxonomy" id="1366"/>
    <lineage>
        <taxon>Bacteria</taxon>
        <taxon>Bacillati</taxon>
        <taxon>Bacillota</taxon>
        <taxon>Bacilli</taxon>
        <taxon>Lactobacillales</taxon>
        <taxon>Streptococcaceae</taxon>
        <taxon>Pseudolactococcus</taxon>
    </lineage>
</organism>
<feature type="site" description="Transition state stabilizer" evidence="6">
    <location>
        <position position="240"/>
    </location>
</feature>
<proteinExistence type="inferred from homology"/>
<sequence>MAKTISINAGSSSLKWQLYQMPDEKVLAKGIVERIGLKDSIFTVKYGNGEKFEIITDILEHDLAVQKLLEALIQLKIITDYKEITGVGHRIVAGGEIFKESVVINDDVLAKIEALADLAPLHNSANAAGIKAFKKVLPDIVSVGVFDTAFHATMPEVAYRYGIPKEYYEKHQARKYGAHGTSHDYVANEAAKLLGKSVTDLKLITAHIGNGASITAVCHGKSIDTSMSFTPLAGVMMGTRSGDLDPSLIPYLMEKTGISDIKEMTEILNKKSGLLGVSGISSDMREIIEARKSGNSDAKLAFDMFSDRIRKYIAQYFAVLNGADAVVFTAGIGENSNWVRSEIINQMTWFGIAIDEVKNVARAKGIISTEDSKVKVLVIPTDEELMIPRDVEKLKNYS</sequence>
<dbReference type="PANTHER" id="PTHR21060:SF15">
    <property type="entry name" value="ACETATE KINASE-RELATED"/>
    <property type="match status" value="1"/>
</dbReference>
<protein>
    <recommendedName>
        <fullName evidence="6">Acetate kinase</fullName>
        <ecNumber evidence="6">2.7.2.1</ecNumber>
    </recommendedName>
    <alternativeName>
        <fullName evidence="6">Acetokinase</fullName>
    </alternativeName>
</protein>
<dbReference type="CDD" id="cd24010">
    <property type="entry name" value="ASKHA_NBD_AcK_PK"/>
    <property type="match status" value="1"/>
</dbReference>
<keyword evidence="4 6" id="KW-0418">Kinase</keyword>
<dbReference type="InterPro" id="IPR000890">
    <property type="entry name" value="Aliphatic_acid_kin_short-chain"/>
</dbReference>
<evidence type="ECO:0000256" key="2">
    <source>
        <dbReference type="ARBA" id="ARBA00022679"/>
    </source>
</evidence>
<comment type="function">
    <text evidence="6">Catalyzes the formation of acetyl phosphate from acetate and ATP. Can also catalyze the reverse reaction.</text>
</comment>
<dbReference type="UniPathway" id="UPA00340">
    <property type="reaction ID" value="UER00458"/>
</dbReference>
<comment type="pathway">
    <text evidence="6">Metabolic intermediate biosynthesis; acetyl-CoA biosynthesis; acetyl-CoA from acetate: step 1/2.</text>
</comment>
<dbReference type="Gene3D" id="3.30.420.40">
    <property type="match status" value="2"/>
</dbReference>
<dbReference type="PROSITE" id="PS01076">
    <property type="entry name" value="ACETATE_KINASE_2"/>
    <property type="match status" value="1"/>
</dbReference>
<keyword evidence="6" id="KW-0479">Metal-binding</keyword>
<dbReference type="GO" id="GO:0008776">
    <property type="term" value="F:acetate kinase activity"/>
    <property type="evidence" value="ECO:0007669"/>
    <property type="project" value="UniProtKB-UniRule"/>
</dbReference>
<keyword evidence="6" id="KW-0963">Cytoplasm</keyword>
<feature type="binding site" evidence="6">
    <location>
        <begin position="331"/>
        <end position="335"/>
    </location>
    <ligand>
        <name>ATP</name>
        <dbReference type="ChEBI" id="CHEBI:30616"/>
    </ligand>
</feature>
<feature type="binding site" evidence="6">
    <location>
        <begin position="283"/>
        <end position="285"/>
    </location>
    <ligand>
        <name>ATP</name>
        <dbReference type="ChEBI" id="CHEBI:30616"/>
    </ligand>
</feature>
<dbReference type="Pfam" id="PF00871">
    <property type="entry name" value="Acetate_kinase"/>
    <property type="match status" value="1"/>
</dbReference>
<dbReference type="HAMAP" id="MF_00020">
    <property type="entry name" value="Acetate_kinase"/>
    <property type="match status" value="1"/>
</dbReference>
<dbReference type="InterPro" id="IPR023865">
    <property type="entry name" value="Aliphatic_acid_kinase_CS"/>
</dbReference>
<dbReference type="EMBL" id="CP047616">
    <property type="protein sequence ID" value="QIW54114.1"/>
    <property type="molecule type" value="Genomic_DNA"/>
</dbReference>
<reference evidence="8 9" key="1">
    <citation type="submission" date="2019-12" db="EMBL/GenBank/DDBJ databases">
        <title>Whole genome sequences of Lactococcus raffinolactis strains isolated from sewage.</title>
        <authorList>
            <person name="Ybazeta G."/>
            <person name="Ross M."/>
            <person name="Brabant-Kirwan D."/>
            <person name="Saleh M."/>
            <person name="Dillon J.A."/>
            <person name="Splinter K."/>
            <person name="Nokhbeh R."/>
        </authorList>
    </citation>
    <scope>NUCLEOTIDE SEQUENCE [LARGE SCALE GENOMIC DNA]</scope>
    <source>
        <strain evidence="8 9">Lr_19_5</strain>
    </source>
</reference>
<evidence type="ECO:0000256" key="7">
    <source>
        <dbReference type="RuleBase" id="RU003835"/>
    </source>
</evidence>
<dbReference type="GO" id="GO:0006085">
    <property type="term" value="P:acetyl-CoA biosynthetic process"/>
    <property type="evidence" value="ECO:0007669"/>
    <property type="project" value="UniProtKB-UniRule"/>
</dbReference>
<comment type="catalytic activity">
    <reaction evidence="6">
        <text>acetate + ATP = acetyl phosphate + ADP</text>
        <dbReference type="Rhea" id="RHEA:11352"/>
        <dbReference type="ChEBI" id="CHEBI:22191"/>
        <dbReference type="ChEBI" id="CHEBI:30089"/>
        <dbReference type="ChEBI" id="CHEBI:30616"/>
        <dbReference type="ChEBI" id="CHEBI:456216"/>
        <dbReference type="EC" id="2.7.2.1"/>
    </reaction>
</comment>
<comment type="cofactor">
    <cofactor evidence="6">
        <name>Mg(2+)</name>
        <dbReference type="ChEBI" id="CHEBI:18420"/>
    </cofactor>
    <cofactor evidence="6">
        <name>Mn(2+)</name>
        <dbReference type="ChEBI" id="CHEBI:29035"/>
    </cofactor>
    <text evidence="6">Mg(2+). Can also accept Mn(2+).</text>
</comment>
<name>A0A6H0UF97_9LACT</name>
<comment type="subcellular location">
    <subcellularLocation>
        <location evidence="6">Cytoplasm</location>
    </subcellularLocation>
</comment>
<comment type="similarity">
    <text evidence="1 6 7">Belongs to the acetokinase family.</text>
</comment>
<dbReference type="SUPFAM" id="SSF53067">
    <property type="entry name" value="Actin-like ATPase domain"/>
    <property type="match status" value="2"/>
</dbReference>
<gene>
    <name evidence="6" type="primary">ackA</name>
    <name evidence="8" type="ORF">GU336_08175</name>
</gene>
<keyword evidence="2 6" id="KW-0808">Transferase</keyword>
<dbReference type="PRINTS" id="PR00471">
    <property type="entry name" value="ACETATEKNASE"/>
</dbReference>
<dbReference type="RefSeq" id="WP_167838836.1">
    <property type="nucleotide sequence ID" value="NZ_CP047616.1"/>
</dbReference>
<evidence type="ECO:0000256" key="6">
    <source>
        <dbReference type="HAMAP-Rule" id="MF_00020"/>
    </source>
</evidence>
<dbReference type="GO" id="GO:0005737">
    <property type="term" value="C:cytoplasm"/>
    <property type="evidence" value="ECO:0007669"/>
    <property type="project" value="UniProtKB-SubCell"/>
</dbReference>
<feature type="binding site" evidence="6">
    <location>
        <position position="383"/>
    </location>
    <ligand>
        <name>Mg(2+)</name>
        <dbReference type="ChEBI" id="CHEBI:18420"/>
    </ligand>
</feature>
<evidence type="ECO:0000313" key="8">
    <source>
        <dbReference type="EMBL" id="QIW54114.1"/>
    </source>
</evidence>
<evidence type="ECO:0000256" key="4">
    <source>
        <dbReference type="ARBA" id="ARBA00022777"/>
    </source>
</evidence>
<dbReference type="InterPro" id="IPR043129">
    <property type="entry name" value="ATPase_NBD"/>
</dbReference>
<evidence type="ECO:0000256" key="3">
    <source>
        <dbReference type="ARBA" id="ARBA00022741"/>
    </source>
</evidence>
<dbReference type="PANTHER" id="PTHR21060">
    <property type="entry name" value="ACETATE KINASE"/>
    <property type="match status" value="1"/>
</dbReference>
<dbReference type="EC" id="2.7.2.1" evidence="6"/>
<evidence type="ECO:0000256" key="5">
    <source>
        <dbReference type="ARBA" id="ARBA00022840"/>
    </source>
</evidence>
<dbReference type="AlphaFoldDB" id="A0A6H0UF97"/>
<evidence type="ECO:0000256" key="1">
    <source>
        <dbReference type="ARBA" id="ARBA00008748"/>
    </source>
</evidence>
<feature type="binding site" evidence="6">
    <location>
        <position position="15"/>
    </location>
    <ligand>
        <name>ATP</name>
        <dbReference type="ChEBI" id="CHEBI:30616"/>
    </ligand>
</feature>
<comment type="subunit">
    <text evidence="6">Homodimer.</text>
</comment>
<feature type="active site" description="Proton donor/acceptor" evidence="6">
    <location>
        <position position="147"/>
    </location>
</feature>
<dbReference type="InterPro" id="IPR004372">
    <property type="entry name" value="Ac/propionate_kinase"/>
</dbReference>
<dbReference type="Proteomes" id="UP000501945">
    <property type="component" value="Chromosome"/>
</dbReference>
<dbReference type="GO" id="GO:0000287">
    <property type="term" value="F:magnesium ion binding"/>
    <property type="evidence" value="ECO:0007669"/>
    <property type="project" value="UniProtKB-UniRule"/>
</dbReference>
<dbReference type="GO" id="GO:0005524">
    <property type="term" value="F:ATP binding"/>
    <property type="evidence" value="ECO:0007669"/>
    <property type="project" value="UniProtKB-KW"/>
</dbReference>
<feature type="binding site" evidence="6">
    <location>
        <position position="8"/>
    </location>
    <ligand>
        <name>Mg(2+)</name>
        <dbReference type="ChEBI" id="CHEBI:18420"/>
    </ligand>
</feature>
<keyword evidence="6" id="KW-0460">Magnesium</keyword>
<feature type="binding site" evidence="6">
    <location>
        <begin position="207"/>
        <end position="211"/>
    </location>
    <ligand>
        <name>ATP</name>
        <dbReference type="ChEBI" id="CHEBI:30616"/>
    </ligand>
</feature>
<dbReference type="NCBIfam" id="TIGR00016">
    <property type="entry name" value="ackA"/>
    <property type="match status" value="1"/>
</dbReference>
<keyword evidence="5 6" id="KW-0067">ATP-binding</keyword>
<dbReference type="PIRSF" id="PIRSF000722">
    <property type="entry name" value="Acetate_prop_kin"/>
    <property type="match status" value="1"/>
</dbReference>
<keyword evidence="3 6" id="KW-0547">Nucleotide-binding</keyword>